<sequence>MNGLDRIRLVSLRDKVMSAEQAIELIQDGAVVGLSGFGGAGEAKTVPLVLAEHAKQHPLKITLATGASLGNKIDGRLNEAHAIVRRYPYQADPGLRKAINAGEVMYIDQHLSEMADNIRHHNLPRINVAVIAATAITEDGQIIPTGSCGNSANFVEMADHVIIEIDNTIHPILEGVHDIYVPKARPNRAPIPLIHAGDRIGTVGIQVSPEKISAIVLNDLPDTSFNMDEPDQDTLAIAKHLIQFFEAEVAAGHLPQNLGPLQSGVGSIANAVFSGFEHSNFHHLEMYSEVLQDCTFDLIDSGKMTFASGCSMTLSDSCAQRVMQNFEQYKDKIVLRPQEISNNPEIIRRLGIIAINTALEFDIYGNVNSTHVSGTKMMNGIGGSGDFTRHAHIAIFVSKSVAKGGAISSVVPMVSHTDHTEHDIDVLVTENGLADLRGLAPRERARKIIDLCAHPDYRDELNDYFERACQRGGQTPHLLEEALSWHAKFEETGNMHKTA</sequence>
<protein>
    <submittedName>
        <fullName evidence="6">Succinyl-CoA:acetate CoA-transferase</fullName>
    </submittedName>
</protein>
<dbReference type="Gene3D" id="3.30.750.70">
    <property type="entry name" value="4-hydroxybutyrate coenzyme like domains"/>
    <property type="match status" value="1"/>
</dbReference>
<evidence type="ECO:0000259" key="5">
    <source>
        <dbReference type="Pfam" id="PF13336"/>
    </source>
</evidence>
<evidence type="ECO:0000256" key="2">
    <source>
        <dbReference type="PIRSR" id="PIRSR617821-1"/>
    </source>
</evidence>
<keyword evidence="6" id="KW-0808">Transferase</keyword>
<evidence type="ECO:0000313" key="6">
    <source>
        <dbReference type="EMBL" id="SDC24365.1"/>
    </source>
</evidence>
<dbReference type="InterPro" id="IPR003702">
    <property type="entry name" value="ActCoA_hydro_N"/>
</dbReference>
<dbReference type="GO" id="GO:0006084">
    <property type="term" value="P:acetyl-CoA metabolic process"/>
    <property type="evidence" value="ECO:0007669"/>
    <property type="project" value="InterPro"/>
</dbReference>
<evidence type="ECO:0000259" key="4">
    <source>
        <dbReference type="Pfam" id="PF02550"/>
    </source>
</evidence>
<dbReference type="Pfam" id="PF13336">
    <property type="entry name" value="AcetylCoA_hyd_C"/>
    <property type="match status" value="1"/>
</dbReference>
<feature type="binding site" evidence="3">
    <location>
        <position position="403"/>
    </location>
    <ligand>
        <name>CoA</name>
        <dbReference type="ChEBI" id="CHEBI:57287"/>
    </ligand>
</feature>
<gene>
    <name evidence="6" type="ORF">SAMN05421732_104125</name>
</gene>
<keyword evidence="7" id="KW-1185">Reference proteome</keyword>
<reference evidence="7" key="1">
    <citation type="submission" date="2016-09" db="EMBL/GenBank/DDBJ databases">
        <authorList>
            <person name="Varghese N."/>
            <person name="Submissions S."/>
        </authorList>
    </citation>
    <scope>NUCLEOTIDE SEQUENCE [LARGE SCALE GENOMIC DNA]</scope>
    <source>
        <strain evidence="7">ANC 4667</strain>
    </source>
</reference>
<proteinExistence type="inferred from homology"/>
<feature type="binding site" evidence="3">
    <location>
        <position position="383"/>
    </location>
    <ligand>
        <name>CoA</name>
        <dbReference type="ChEBI" id="CHEBI:57287"/>
    </ligand>
</feature>
<dbReference type="GO" id="GO:0006083">
    <property type="term" value="P:acetate metabolic process"/>
    <property type="evidence" value="ECO:0007669"/>
    <property type="project" value="InterPro"/>
</dbReference>
<dbReference type="InterPro" id="IPR017821">
    <property type="entry name" value="Succinate_CoA_transferase"/>
</dbReference>
<dbReference type="PANTHER" id="PTHR43609:SF1">
    <property type="entry name" value="ACETYL-COA HYDROLASE"/>
    <property type="match status" value="1"/>
</dbReference>
<feature type="binding site" evidence="3">
    <location>
        <position position="379"/>
    </location>
    <ligand>
        <name>CoA</name>
        <dbReference type="ChEBI" id="CHEBI:57287"/>
    </ligand>
</feature>
<dbReference type="AlphaFoldDB" id="A0A1G6K158"/>
<feature type="domain" description="Acetyl-CoA hydrolase/transferase N-terminal" evidence="4">
    <location>
        <begin position="14"/>
        <end position="216"/>
    </location>
</feature>
<dbReference type="PANTHER" id="PTHR43609">
    <property type="entry name" value="ACETYL-COA HYDROLASE"/>
    <property type="match status" value="1"/>
</dbReference>
<evidence type="ECO:0000256" key="1">
    <source>
        <dbReference type="ARBA" id="ARBA00009632"/>
    </source>
</evidence>
<dbReference type="Pfam" id="PF02550">
    <property type="entry name" value="AcetylCoA_hydro"/>
    <property type="match status" value="1"/>
</dbReference>
<dbReference type="SUPFAM" id="SSF100950">
    <property type="entry name" value="NagB/RpiA/CoA transferase-like"/>
    <property type="match status" value="2"/>
</dbReference>
<dbReference type="InterPro" id="IPR046433">
    <property type="entry name" value="ActCoA_hydro"/>
</dbReference>
<dbReference type="RefSeq" id="WP_171259684.1">
    <property type="nucleotide sequence ID" value="NZ_BAABKJ010000010.1"/>
</dbReference>
<dbReference type="Gene3D" id="3.40.1080.20">
    <property type="entry name" value="Acetyl-CoA hydrolase/transferase C-terminal domain"/>
    <property type="match status" value="1"/>
</dbReference>
<dbReference type="InterPro" id="IPR026888">
    <property type="entry name" value="AcetylCoA_hyd_C"/>
</dbReference>
<feature type="domain" description="Acetyl-CoA hydrolase/transferase C-terminal" evidence="5">
    <location>
        <begin position="320"/>
        <end position="464"/>
    </location>
</feature>
<evidence type="ECO:0000313" key="7">
    <source>
        <dbReference type="Proteomes" id="UP000243468"/>
    </source>
</evidence>
<evidence type="ECO:0000256" key="3">
    <source>
        <dbReference type="PIRSR" id="PIRSR617821-2"/>
    </source>
</evidence>
<dbReference type="STRING" id="1226327.SAMN05421732_104125"/>
<dbReference type="Gene3D" id="3.40.1080.10">
    <property type="entry name" value="Glutaconate Coenzyme A-transferase"/>
    <property type="match status" value="1"/>
</dbReference>
<dbReference type="InterPro" id="IPR038460">
    <property type="entry name" value="AcetylCoA_hyd_C_sf"/>
</dbReference>
<accession>A0A1G6K158</accession>
<dbReference type="FunFam" id="3.40.1080.20:FF:000001">
    <property type="entry name" value="Acetyl-CoA hydrolase Ach1"/>
    <property type="match status" value="1"/>
</dbReference>
<dbReference type="GO" id="GO:0003986">
    <property type="term" value="F:acetyl-CoA hydrolase activity"/>
    <property type="evidence" value="ECO:0007669"/>
    <property type="project" value="TreeGrafter"/>
</dbReference>
<dbReference type="GO" id="GO:0008775">
    <property type="term" value="F:acetate CoA-transferase activity"/>
    <property type="evidence" value="ECO:0007669"/>
    <property type="project" value="InterPro"/>
</dbReference>
<dbReference type="InterPro" id="IPR037171">
    <property type="entry name" value="NagB/RpiA_transferase-like"/>
</dbReference>
<name>A0A1G6K158_9GAMM</name>
<feature type="active site" description="5-glutamyl coenzyme A thioester intermediate" evidence="2">
    <location>
        <position position="289"/>
    </location>
</feature>
<dbReference type="EMBL" id="FMYO01000004">
    <property type="protein sequence ID" value="SDC24365.1"/>
    <property type="molecule type" value="Genomic_DNA"/>
</dbReference>
<dbReference type="Proteomes" id="UP000243468">
    <property type="component" value="Unassembled WGS sequence"/>
</dbReference>
<comment type="similarity">
    <text evidence="1">Belongs to the acetyl-CoA hydrolase/transferase family.</text>
</comment>
<dbReference type="NCBIfam" id="TIGR03458">
    <property type="entry name" value="YgfH_subfam"/>
    <property type="match status" value="1"/>
</dbReference>
<organism evidence="6 7">
    <name type="scientific">Acinetobacter kookii</name>
    <dbReference type="NCBI Taxonomy" id="1226327"/>
    <lineage>
        <taxon>Bacteria</taxon>
        <taxon>Pseudomonadati</taxon>
        <taxon>Pseudomonadota</taxon>
        <taxon>Gammaproteobacteria</taxon>
        <taxon>Moraxellales</taxon>
        <taxon>Moraxellaceae</taxon>
        <taxon>Acinetobacter</taxon>
    </lineage>
</organism>